<accession>A0AA87ZPF5</accession>
<organism evidence="2 3">
    <name type="scientific">Ficus carica</name>
    <name type="common">Common fig</name>
    <dbReference type="NCBI Taxonomy" id="3494"/>
    <lineage>
        <taxon>Eukaryota</taxon>
        <taxon>Viridiplantae</taxon>
        <taxon>Streptophyta</taxon>
        <taxon>Embryophyta</taxon>
        <taxon>Tracheophyta</taxon>
        <taxon>Spermatophyta</taxon>
        <taxon>Magnoliopsida</taxon>
        <taxon>eudicotyledons</taxon>
        <taxon>Gunneridae</taxon>
        <taxon>Pentapetalae</taxon>
        <taxon>rosids</taxon>
        <taxon>fabids</taxon>
        <taxon>Rosales</taxon>
        <taxon>Moraceae</taxon>
        <taxon>Ficeae</taxon>
        <taxon>Ficus</taxon>
    </lineage>
</organism>
<comment type="caution">
    <text evidence="2">The sequence shown here is derived from an EMBL/GenBank/DDBJ whole genome shotgun (WGS) entry which is preliminary data.</text>
</comment>
<gene>
    <name evidence="2" type="ORF">TIFTF001_009202</name>
</gene>
<feature type="compositionally biased region" description="Acidic residues" evidence="1">
    <location>
        <begin position="58"/>
        <end position="69"/>
    </location>
</feature>
<protein>
    <submittedName>
        <fullName evidence="2">Uncharacterized protein</fullName>
    </submittedName>
</protein>
<dbReference type="Gramene" id="FCD_00021270-RA">
    <property type="protein sequence ID" value="FCD_00021270-RA:cds"/>
    <property type="gene ID" value="FCD_00021270"/>
</dbReference>
<reference evidence="2" key="1">
    <citation type="submission" date="2023-07" db="EMBL/GenBank/DDBJ databases">
        <title>draft genome sequence of fig (Ficus carica).</title>
        <authorList>
            <person name="Takahashi T."/>
            <person name="Nishimura K."/>
        </authorList>
    </citation>
    <scope>NUCLEOTIDE SEQUENCE</scope>
</reference>
<feature type="region of interest" description="Disordered" evidence="1">
    <location>
        <begin position="33"/>
        <end position="82"/>
    </location>
</feature>
<sequence>MCPPTRRPRVTAGLKWPPEIWPADIITATTSACATATANSPTSGSPDSLSVHGGSETDKDEEEGGDELDHEGSNEVRLSSLSAASQGNFRHSLCGQYSTQLLS</sequence>
<dbReference type="Proteomes" id="UP001187192">
    <property type="component" value="Unassembled WGS sequence"/>
</dbReference>
<evidence type="ECO:0000256" key="1">
    <source>
        <dbReference type="SAM" id="MobiDB-lite"/>
    </source>
</evidence>
<feature type="compositionally biased region" description="Polar residues" evidence="1">
    <location>
        <begin position="39"/>
        <end position="48"/>
    </location>
</feature>
<dbReference type="AlphaFoldDB" id="A0AA87ZPF5"/>
<keyword evidence="3" id="KW-1185">Reference proteome</keyword>
<dbReference type="EMBL" id="BTGU01000010">
    <property type="protein sequence ID" value="GMN39963.1"/>
    <property type="molecule type" value="Genomic_DNA"/>
</dbReference>
<evidence type="ECO:0000313" key="2">
    <source>
        <dbReference type="EMBL" id="GMN39963.1"/>
    </source>
</evidence>
<name>A0AA87ZPF5_FICCA</name>
<proteinExistence type="predicted"/>
<evidence type="ECO:0000313" key="3">
    <source>
        <dbReference type="Proteomes" id="UP001187192"/>
    </source>
</evidence>